<gene>
    <name evidence="2" type="ORF">NCTC12742_00695</name>
</gene>
<name>A0A3S5F9M6_9NEIS</name>
<evidence type="ECO:0000313" key="2">
    <source>
        <dbReference type="EMBL" id="VEJ50448.1"/>
    </source>
</evidence>
<sequence>MIGETDNESENRRKLPDSALWLLIVLNALLVLLFLIIAACTFYAVIFSDRAADSPAFQSGLLDNLMIAFFVFGFSVYLWQSSRCFGLPISA</sequence>
<reference evidence="2 3" key="1">
    <citation type="submission" date="2018-12" db="EMBL/GenBank/DDBJ databases">
        <authorList>
            <consortium name="Pathogen Informatics"/>
        </authorList>
    </citation>
    <scope>NUCLEOTIDE SEQUENCE [LARGE SCALE GENOMIC DNA]</scope>
    <source>
        <strain evidence="2 3">NCTC12742</strain>
    </source>
</reference>
<keyword evidence="1" id="KW-1133">Transmembrane helix</keyword>
<evidence type="ECO:0000256" key="1">
    <source>
        <dbReference type="SAM" id="Phobius"/>
    </source>
</evidence>
<dbReference type="Proteomes" id="UP000272771">
    <property type="component" value="Chromosome"/>
</dbReference>
<keyword evidence="1" id="KW-0472">Membrane</keyword>
<feature type="transmembrane region" description="Helical" evidence="1">
    <location>
        <begin position="60"/>
        <end position="79"/>
    </location>
</feature>
<organism evidence="2 3">
    <name type="scientific">Neisseria weaveri</name>
    <dbReference type="NCBI Taxonomy" id="28091"/>
    <lineage>
        <taxon>Bacteria</taxon>
        <taxon>Pseudomonadati</taxon>
        <taxon>Pseudomonadota</taxon>
        <taxon>Betaproteobacteria</taxon>
        <taxon>Neisseriales</taxon>
        <taxon>Neisseriaceae</taxon>
        <taxon>Neisseria</taxon>
    </lineage>
</organism>
<keyword evidence="3" id="KW-1185">Reference proteome</keyword>
<dbReference type="STRING" id="28091.SAMEA3174300_01316"/>
<proteinExistence type="predicted"/>
<dbReference type="AlphaFoldDB" id="A0A3S5F9M6"/>
<dbReference type="KEGG" id="nwe:SAMEA3174300_1316"/>
<protein>
    <submittedName>
        <fullName evidence="2">Uncharacterized protein</fullName>
    </submittedName>
</protein>
<feature type="transmembrane region" description="Helical" evidence="1">
    <location>
        <begin position="20"/>
        <end position="48"/>
    </location>
</feature>
<dbReference type="EMBL" id="LR134533">
    <property type="protein sequence ID" value="VEJ50448.1"/>
    <property type="molecule type" value="Genomic_DNA"/>
</dbReference>
<evidence type="ECO:0000313" key="3">
    <source>
        <dbReference type="Proteomes" id="UP000272771"/>
    </source>
</evidence>
<keyword evidence="1" id="KW-0812">Transmembrane</keyword>
<accession>A0A3S5F9M6</accession>